<name>A0ABD1ZQD9_9MARC</name>
<organism evidence="1 2">
    <name type="scientific">Riccia fluitans</name>
    <dbReference type="NCBI Taxonomy" id="41844"/>
    <lineage>
        <taxon>Eukaryota</taxon>
        <taxon>Viridiplantae</taxon>
        <taxon>Streptophyta</taxon>
        <taxon>Embryophyta</taxon>
        <taxon>Marchantiophyta</taxon>
        <taxon>Marchantiopsida</taxon>
        <taxon>Marchantiidae</taxon>
        <taxon>Marchantiales</taxon>
        <taxon>Ricciaceae</taxon>
        <taxon>Riccia</taxon>
    </lineage>
</organism>
<dbReference type="EMBL" id="JBHFFA010000001">
    <property type="protein sequence ID" value="KAL2653671.1"/>
    <property type="molecule type" value="Genomic_DNA"/>
</dbReference>
<evidence type="ECO:0000313" key="1">
    <source>
        <dbReference type="EMBL" id="KAL2653671.1"/>
    </source>
</evidence>
<evidence type="ECO:0000313" key="2">
    <source>
        <dbReference type="Proteomes" id="UP001605036"/>
    </source>
</evidence>
<gene>
    <name evidence="1" type="ORF">R1flu_021799</name>
</gene>
<protein>
    <submittedName>
        <fullName evidence="1">Uncharacterized protein</fullName>
    </submittedName>
</protein>
<reference evidence="1 2" key="1">
    <citation type="submission" date="2024-09" db="EMBL/GenBank/DDBJ databases">
        <title>Chromosome-scale assembly of Riccia fluitans.</title>
        <authorList>
            <person name="Paukszto L."/>
            <person name="Sawicki J."/>
            <person name="Karawczyk K."/>
            <person name="Piernik-Szablinska J."/>
            <person name="Szczecinska M."/>
            <person name="Mazdziarz M."/>
        </authorList>
    </citation>
    <scope>NUCLEOTIDE SEQUENCE [LARGE SCALE GENOMIC DNA]</scope>
    <source>
        <strain evidence="1">Rf_01</strain>
        <tissue evidence="1">Aerial parts of the thallus</tissue>
    </source>
</reference>
<proteinExistence type="predicted"/>
<accession>A0ABD1ZQD9</accession>
<dbReference type="Proteomes" id="UP001605036">
    <property type="component" value="Unassembled WGS sequence"/>
</dbReference>
<dbReference type="AlphaFoldDB" id="A0ABD1ZQD9"/>
<sequence length="167" mass="18071">MKESFPSPPHHLEHMEWKTGATVLCCFVVISSSTVLDQQHFLFNRLIRKSYSSSSRSRALCSECSLLDTGGPVSPHSKIFGFHAYGDGRKSGLYFPVEIAVDDMLGSDWFYALLVPLTLPKGLAIGSNPFAPRFQLTSSQSCQCGQGGGQGGMDPMLSGHECCGFGT</sequence>
<keyword evidence="2" id="KW-1185">Reference proteome</keyword>
<comment type="caution">
    <text evidence="1">The sequence shown here is derived from an EMBL/GenBank/DDBJ whole genome shotgun (WGS) entry which is preliminary data.</text>
</comment>